<reference evidence="1 2" key="1">
    <citation type="submission" date="2018-08" db="EMBL/GenBank/DDBJ databases">
        <title>The complete genome sequence of Streptomyces seoulensis, a pioneer strain for nickel superoxide dismutase discovery.</title>
        <authorList>
            <person name="Shin J."/>
            <person name="Lee J.-S."/>
            <person name="Lee E.-J."/>
            <person name="Youn H.-D."/>
        </authorList>
    </citation>
    <scope>NUCLEOTIDE SEQUENCE [LARGE SCALE GENOMIC DNA]</scope>
    <source>
        <strain evidence="1 2">KCTC 9819</strain>
    </source>
</reference>
<proteinExistence type="predicted"/>
<keyword evidence="2" id="KW-1185">Reference proteome</keyword>
<accession>A0A4P6U0M9</accession>
<organism evidence="1 2">
    <name type="scientific">Streptomyces seoulensis</name>
    <dbReference type="NCBI Taxonomy" id="73044"/>
    <lineage>
        <taxon>Bacteria</taxon>
        <taxon>Bacillati</taxon>
        <taxon>Actinomycetota</taxon>
        <taxon>Actinomycetes</taxon>
        <taxon>Kitasatosporales</taxon>
        <taxon>Streptomycetaceae</taxon>
        <taxon>Streptomyces</taxon>
    </lineage>
</organism>
<name>A0A4P6U0M9_STRSO</name>
<sequence length="69" mass="7342">MASVLFPALAARAWDVVVIGGGIRKTEQLLPLFEQIINLTHHHAPQAAVAFNTNGGDSVEAARRRLPAG</sequence>
<dbReference type="Proteomes" id="UP000292547">
    <property type="component" value="Chromosome"/>
</dbReference>
<dbReference type="KEGG" id="sseo:D0Z67_25595"/>
<dbReference type="EMBL" id="CP032229">
    <property type="protein sequence ID" value="QBJ93320.1"/>
    <property type="molecule type" value="Genomic_DNA"/>
</dbReference>
<dbReference type="OrthoDB" id="1495085at2"/>
<evidence type="ECO:0008006" key="3">
    <source>
        <dbReference type="Google" id="ProtNLM"/>
    </source>
</evidence>
<gene>
    <name evidence="1" type="ORF">D0Z67_25595</name>
</gene>
<evidence type="ECO:0000313" key="1">
    <source>
        <dbReference type="EMBL" id="QBJ93320.1"/>
    </source>
</evidence>
<protein>
    <recommendedName>
        <fullName evidence="3">ROK family protein</fullName>
    </recommendedName>
</protein>
<dbReference type="STRING" id="73044.GCA_000725795_03192"/>
<evidence type="ECO:0000313" key="2">
    <source>
        <dbReference type="Proteomes" id="UP000292547"/>
    </source>
</evidence>
<dbReference type="AlphaFoldDB" id="A0A4P6U0M9"/>